<feature type="binding site" evidence="6">
    <location>
        <position position="148"/>
    </location>
    <ligand>
        <name>FMN</name>
        <dbReference type="ChEBI" id="CHEBI:58210"/>
    </ligand>
</feature>
<keyword evidence="3" id="KW-0560">Oxidoreductase</keyword>
<feature type="binding site" evidence="6">
    <location>
        <position position="57"/>
    </location>
    <ligand>
        <name>FMN</name>
        <dbReference type="ChEBI" id="CHEBI:58210"/>
    </ligand>
</feature>
<dbReference type="AlphaFoldDB" id="A0A2V3U4R3"/>
<dbReference type="PANTHER" id="PTHR30011:SF16">
    <property type="entry name" value="C2H2 FINGER DOMAIN TRANSCRIPTION FACTOR (EUROFUNG)-RELATED"/>
    <property type="match status" value="1"/>
</dbReference>
<evidence type="ECO:0000256" key="3">
    <source>
        <dbReference type="ARBA" id="ARBA00023002"/>
    </source>
</evidence>
<dbReference type="PIRSF" id="PIRSF000337">
    <property type="entry name" value="NTA_MOA"/>
    <property type="match status" value="1"/>
</dbReference>
<dbReference type="GO" id="GO:0016705">
    <property type="term" value="F:oxidoreductase activity, acting on paired donors, with incorporation or reduction of molecular oxygen"/>
    <property type="evidence" value="ECO:0007669"/>
    <property type="project" value="InterPro"/>
</dbReference>
<evidence type="ECO:0000256" key="6">
    <source>
        <dbReference type="PIRSR" id="PIRSR000337-1"/>
    </source>
</evidence>
<evidence type="ECO:0000259" key="7">
    <source>
        <dbReference type="Pfam" id="PF00296"/>
    </source>
</evidence>
<dbReference type="OrthoDB" id="9779442at2"/>
<evidence type="ECO:0000313" key="8">
    <source>
        <dbReference type="EMBL" id="PXW57930.1"/>
    </source>
</evidence>
<dbReference type="PANTHER" id="PTHR30011">
    <property type="entry name" value="ALKANESULFONATE MONOOXYGENASE-RELATED"/>
    <property type="match status" value="1"/>
</dbReference>
<feature type="binding site" evidence="6">
    <location>
        <position position="144"/>
    </location>
    <ligand>
        <name>FMN</name>
        <dbReference type="ChEBI" id="CHEBI:58210"/>
    </ligand>
</feature>
<evidence type="ECO:0000256" key="1">
    <source>
        <dbReference type="ARBA" id="ARBA00022630"/>
    </source>
</evidence>
<dbReference type="NCBIfam" id="TIGR03860">
    <property type="entry name" value="FMN_nitrolo"/>
    <property type="match status" value="1"/>
</dbReference>
<dbReference type="Gene3D" id="3.20.20.30">
    <property type="entry name" value="Luciferase-like domain"/>
    <property type="match status" value="1"/>
</dbReference>
<dbReference type="GO" id="GO:0004497">
    <property type="term" value="F:monooxygenase activity"/>
    <property type="evidence" value="ECO:0007669"/>
    <property type="project" value="UniProtKB-KW"/>
</dbReference>
<keyword evidence="2 6" id="KW-0288">FMN</keyword>
<accession>A0A2V3U4R3</accession>
<dbReference type="Pfam" id="PF00296">
    <property type="entry name" value="Bac_luciferase"/>
    <property type="match status" value="1"/>
</dbReference>
<keyword evidence="1 6" id="KW-0285">Flavoprotein</keyword>
<feature type="binding site" evidence="6">
    <location>
        <position position="219"/>
    </location>
    <ligand>
        <name>FMN</name>
        <dbReference type="ChEBI" id="CHEBI:58210"/>
    </ligand>
</feature>
<evidence type="ECO:0000313" key="9">
    <source>
        <dbReference type="Proteomes" id="UP000248021"/>
    </source>
</evidence>
<comment type="caution">
    <text evidence="8">The sequence shown here is derived from an EMBL/GenBank/DDBJ whole genome shotgun (WGS) entry which is preliminary data.</text>
</comment>
<dbReference type="InterPro" id="IPR016215">
    <property type="entry name" value="NTA_MOA"/>
</dbReference>
<organism evidence="8 9">
    <name type="scientific">Chelatococcus asaccharovorans</name>
    <dbReference type="NCBI Taxonomy" id="28210"/>
    <lineage>
        <taxon>Bacteria</taxon>
        <taxon>Pseudomonadati</taxon>
        <taxon>Pseudomonadota</taxon>
        <taxon>Alphaproteobacteria</taxon>
        <taxon>Hyphomicrobiales</taxon>
        <taxon>Chelatococcaceae</taxon>
        <taxon>Chelatococcus</taxon>
    </lineage>
</organism>
<sequence>MSRRRLHLNINILNAGFYGSAWRAPQSDPTAFVDVGHFVKTARIAERGTFDAVFLADVPTLSDRPELRPYQALEPTIVLATIAAHTSHIGLIGTASSTYNDPYNIARRFASLDLASGGRVGWNVVTTAEASASRNFGFDAVTAHAARYERAAEFTEVVTRLWDSWEDGALVADKASGRFVDLDRVHAIDHVGPHFRVSGPLNVPRSPQGRPVVIQAGGSDDGRQLAAAHAEAIFSVAHTIAEATAFAADIRGRAARLGRDPSGIVFLPGLGTLLGSTEAEARRREDELWSLIPGDYSLRRLAGVLQLNPESIDLDTPLPTSIPLPADGGHTFFLATLQIARRDGLTVRQLLRKLGGSTGHRLFIGTPKALADEIEAWFLAGAADGFNLMPDVLPDGLEIFVDEVVPILRRRGIFRSTYDTRTLRGHFGLVEPDNVFARTARAAV</sequence>
<evidence type="ECO:0000256" key="5">
    <source>
        <dbReference type="ARBA" id="ARBA00033748"/>
    </source>
</evidence>
<dbReference type="InterPro" id="IPR011251">
    <property type="entry name" value="Luciferase-like_dom"/>
</dbReference>
<keyword evidence="9" id="KW-1185">Reference proteome</keyword>
<dbReference type="InterPro" id="IPR051260">
    <property type="entry name" value="Diverse_substr_monoxygenases"/>
</dbReference>
<dbReference type="EMBL" id="QJJK01000006">
    <property type="protein sequence ID" value="PXW57930.1"/>
    <property type="molecule type" value="Genomic_DNA"/>
</dbReference>
<dbReference type="InterPro" id="IPR036661">
    <property type="entry name" value="Luciferase-like_sf"/>
</dbReference>
<dbReference type="SUPFAM" id="SSF51679">
    <property type="entry name" value="Bacterial luciferase-like"/>
    <property type="match status" value="1"/>
</dbReference>
<reference evidence="8 9" key="1">
    <citation type="submission" date="2018-05" db="EMBL/GenBank/DDBJ databases">
        <title>Genomic Encyclopedia of Type Strains, Phase IV (KMG-IV): sequencing the most valuable type-strain genomes for metagenomic binning, comparative biology and taxonomic classification.</title>
        <authorList>
            <person name="Goeker M."/>
        </authorList>
    </citation>
    <scope>NUCLEOTIDE SEQUENCE [LARGE SCALE GENOMIC DNA]</scope>
    <source>
        <strain evidence="8 9">DSM 6462</strain>
    </source>
</reference>
<protein>
    <submittedName>
        <fullName evidence="8">FMN-dependent oxidoreductase (Nitrilotriacetate monooxygenase family)</fullName>
    </submittedName>
</protein>
<proteinExistence type="inferred from homology"/>
<evidence type="ECO:0000256" key="4">
    <source>
        <dbReference type="ARBA" id="ARBA00023033"/>
    </source>
</evidence>
<keyword evidence="4 8" id="KW-0503">Monooxygenase</keyword>
<feature type="domain" description="Luciferase-like" evidence="7">
    <location>
        <begin position="33"/>
        <end position="290"/>
    </location>
</feature>
<feature type="binding site" evidence="6">
    <location>
        <position position="94"/>
    </location>
    <ligand>
        <name>FMN</name>
        <dbReference type="ChEBI" id="CHEBI:58210"/>
    </ligand>
</feature>
<dbReference type="Proteomes" id="UP000248021">
    <property type="component" value="Unassembled WGS sequence"/>
</dbReference>
<dbReference type="CDD" id="cd01095">
    <property type="entry name" value="Nitrilotriacetate_monoxgenase"/>
    <property type="match status" value="1"/>
</dbReference>
<name>A0A2V3U4R3_9HYPH</name>
<dbReference type="RefSeq" id="WP_110375257.1">
    <property type="nucleotide sequence ID" value="NZ_JAHBRY010000001.1"/>
</dbReference>
<comment type="similarity">
    <text evidence="5">Belongs to the NtaA/SnaA/DszA monooxygenase family.</text>
</comment>
<evidence type="ECO:0000256" key="2">
    <source>
        <dbReference type="ARBA" id="ARBA00022643"/>
    </source>
</evidence>
<gene>
    <name evidence="8" type="ORF">C7450_106102</name>
</gene>